<reference evidence="1 2" key="1">
    <citation type="submission" date="2019-11" db="EMBL/GenBank/DDBJ databases">
        <title>Characterisation of Fundicoccus ignavus gen. nov. sp. nov., a novel genus of the family Aerococcaceae isolated from bulk tank milk.</title>
        <authorList>
            <person name="Siebert A."/>
            <person name="Huptas C."/>
            <person name="Wenning M."/>
            <person name="Scherer S."/>
            <person name="Doll E.V."/>
        </authorList>
    </citation>
    <scope>NUCLEOTIDE SEQUENCE [LARGE SCALE GENOMIC DNA]</scope>
    <source>
        <strain evidence="1 2">DSM 109653</strain>
    </source>
</reference>
<dbReference type="Proteomes" id="UP000469870">
    <property type="component" value="Unassembled WGS sequence"/>
</dbReference>
<sequence>MRNKIHVCNRLMKPLKGFIERGESDEHVLKAVQILNQLEDDELAFIMAKYVTLATFKNDGKVINQANATMIKDHLNIKDKEFNSLQHKTSNSVYDLYFAEQDKTYQRGQDMKRLSSLEIDNEHSHKMIEFMEDLEKRILKDGLTEESYYYQYFNGRLNNYKEQIKMNNEEIQKLELRLSEK</sequence>
<gene>
    <name evidence="1" type="ORF">GIY11_01520</name>
</gene>
<evidence type="ECO:0000313" key="2">
    <source>
        <dbReference type="Proteomes" id="UP000469870"/>
    </source>
</evidence>
<evidence type="ECO:0000313" key="1">
    <source>
        <dbReference type="EMBL" id="MRI80712.1"/>
    </source>
</evidence>
<comment type="caution">
    <text evidence="1">The sequence shown here is derived from an EMBL/GenBank/DDBJ whole genome shotgun (WGS) entry which is preliminary data.</text>
</comment>
<dbReference type="EMBL" id="WJQR01000001">
    <property type="protein sequence ID" value="MRI80712.1"/>
    <property type="molecule type" value="Genomic_DNA"/>
</dbReference>
<accession>A0A844BRK0</accession>
<organism evidence="1 2">
    <name type="scientific">Fundicoccus ignavus</name>
    <dbReference type="NCBI Taxonomy" id="2664442"/>
    <lineage>
        <taxon>Bacteria</taxon>
        <taxon>Bacillati</taxon>
        <taxon>Bacillota</taxon>
        <taxon>Bacilli</taxon>
        <taxon>Lactobacillales</taxon>
        <taxon>Aerococcaceae</taxon>
        <taxon>Fundicoccus</taxon>
    </lineage>
</organism>
<dbReference type="RefSeq" id="WP_153861201.1">
    <property type="nucleotide sequence ID" value="NZ_WJQR01000001.1"/>
</dbReference>
<proteinExistence type="predicted"/>
<dbReference type="AlphaFoldDB" id="A0A844BRK0"/>
<name>A0A844BRK0_9LACT</name>
<protein>
    <submittedName>
        <fullName evidence="1">Uncharacterized protein</fullName>
    </submittedName>
</protein>